<feature type="transmembrane region" description="Helical" evidence="4">
    <location>
        <begin position="1258"/>
        <end position="1279"/>
    </location>
</feature>
<dbReference type="PANTHER" id="PTHR24033:SF151">
    <property type="entry name" value="NOTCH 2"/>
    <property type="match status" value="1"/>
</dbReference>
<evidence type="ECO:0000256" key="5">
    <source>
        <dbReference type="SAM" id="SignalP"/>
    </source>
</evidence>
<dbReference type="PROSITE" id="PS50227">
    <property type="entry name" value="G_PROTEIN_RECEP_F2_3"/>
    <property type="match status" value="1"/>
</dbReference>
<protein>
    <recommendedName>
        <fullName evidence="11">Brain-specific angiogenesis inhibitor 1</fullName>
    </recommendedName>
</protein>
<keyword evidence="2" id="KW-1015">Disulfide bond</keyword>
<dbReference type="InterPro" id="IPR036445">
    <property type="entry name" value="GPCR_2_extracell_dom_sf"/>
</dbReference>
<dbReference type="Pfam" id="PF00008">
    <property type="entry name" value="EGF"/>
    <property type="match status" value="1"/>
</dbReference>
<dbReference type="SUPFAM" id="SSF48726">
    <property type="entry name" value="Immunoglobulin"/>
    <property type="match status" value="1"/>
</dbReference>
<feature type="compositionally biased region" description="Basic and acidic residues" evidence="3">
    <location>
        <begin position="1323"/>
        <end position="1339"/>
    </location>
</feature>
<dbReference type="PANTHER" id="PTHR24033">
    <property type="entry name" value="EGF-LIKE DOMAIN-CONTAINING PROTEIN"/>
    <property type="match status" value="1"/>
</dbReference>
<organism evidence="9 10">
    <name type="scientific">Orchesella dallaii</name>
    <dbReference type="NCBI Taxonomy" id="48710"/>
    <lineage>
        <taxon>Eukaryota</taxon>
        <taxon>Metazoa</taxon>
        <taxon>Ecdysozoa</taxon>
        <taxon>Arthropoda</taxon>
        <taxon>Hexapoda</taxon>
        <taxon>Collembola</taxon>
        <taxon>Entomobryomorpha</taxon>
        <taxon>Entomobryoidea</taxon>
        <taxon>Orchesellidae</taxon>
        <taxon>Orchesellinae</taxon>
        <taxon>Orchesella</taxon>
    </lineage>
</organism>
<dbReference type="Gene3D" id="4.10.1240.10">
    <property type="entry name" value="GPCR, family 2, extracellular hormone receptor domain"/>
    <property type="match status" value="1"/>
</dbReference>
<comment type="similarity">
    <text evidence="1">Belongs to the G-protein coupled receptor 2 family. Adhesion G-protein coupled receptor (ADGR) subfamily.</text>
</comment>
<feature type="compositionally biased region" description="Low complexity" evidence="3">
    <location>
        <begin position="1419"/>
        <end position="1439"/>
    </location>
</feature>
<feature type="domain" description="EGF-like" evidence="6">
    <location>
        <begin position="220"/>
        <end position="261"/>
    </location>
</feature>
<feature type="disulfide bond" evidence="2">
    <location>
        <begin position="251"/>
        <end position="260"/>
    </location>
</feature>
<feature type="transmembrane region" description="Helical" evidence="4">
    <location>
        <begin position="1051"/>
        <end position="1072"/>
    </location>
</feature>
<evidence type="ECO:0000259" key="7">
    <source>
        <dbReference type="PROSITE" id="PS50227"/>
    </source>
</evidence>
<comment type="caution">
    <text evidence="2">Lacks conserved residue(s) required for the propagation of feature annotation.</text>
</comment>
<dbReference type="InterPro" id="IPR051830">
    <property type="entry name" value="NOTCH_homolog"/>
</dbReference>
<feature type="transmembrane region" description="Helical" evidence="4">
    <location>
        <begin position="1201"/>
        <end position="1220"/>
    </location>
</feature>
<feature type="region of interest" description="Disordered" evidence="3">
    <location>
        <begin position="1418"/>
        <end position="1441"/>
    </location>
</feature>
<dbReference type="PROSITE" id="PS50026">
    <property type="entry name" value="EGF_3"/>
    <property type="match status" value="2"/>
</dbReference>
<keyword evidence="10" id="KW-1185">Reference proteome</keyword>
<dbReference type="InterPro" id="IPR007110">
    <property type="entry name" value="Ig-like_dom"/>
</dbReference>
<dbReference type="SUPFAM" id="SSF111418">
    <property type="entry name" value="Hormone receptor domain"/>
    <property type="match status" value="1"/>
</dbReference>
<name>A0ABP1QXB7_9HEXA</name>
<dbReference type="SUPFAM" id="SSF57196">
    <property type="entry name" value="EGF/Laminin"/>
    <property type="match status" value="1"/>
</dbReference>
<evidence type="ECO:0000256" key="1">
    <source>
        <dbReference type="ARBA" id="ARBA00007343"/>
    </source>
</evidence>
<dbReference type="InterPro" id="IPR036179">
    <property type="entry name" value="Ig-like_dom_sf"/>
</dbReference>
<dbReference type="InterPro" id="IPR003599">
    <property type="entry name" value="Ig_sub"/>
</dbReference>
<dbReference type="InterPro" id="IPR013783">
    <property type="entry name" value="Ig-like_fold"/>
</dbReference>
<feature type="signal peptide" evidence="5">
    <location>
        <begin position="1"/>
        <end position="19"/>
    </location>
</feature>
<evidence type="ECO:0000259" key="8">
    <source>
        <dbReference type="PROSITE" id="PS50835"/>
    </source>
</evidence>
<keyword evidence="5" id="KW-0732">Signal</keyword>
<evidence type="ECO:0000256" key="3">
    <source>
        <dbReference type="SAM" id="MobiDB-lite"/>
    </source>
</evidence>
<evidence type="ECO:0000256" key="2">
    <source>
        <dbReference type="PROSITE-ProRule" id="PRU00076"/>
    </source>
</evidence>
<dbReference type="SMART" id="SM00409">
    <property type="entry name" value="IG"/>
    <property type="match status" value="1"/>
</dbReference>
<keyword evidence="4" id="KW-0472">Membrane</keyword>
<keyword evidence="4" id="KW-1133">Transmembrane helix</keyword>
<dbReference type="InterPro" id="IPR046338">
    <property type="entry name" value="GAIN_dom_sf"/>
</dbReference>
<dbReference type="PROSITE" id="PS50835">
    <property type="entry name" value="IG_LIKE"/>
    <property type="match status" value="2"/>
</dbReference>
<dbReference type="SMART" id="SM00008">
    <property type="entry name" value="HormR"/>
    <property type="match status" value="1"/>
</dbReference>
<dbReference type="SMART" id="SM00181">
    <property type="entry name" value="EGF"/>
    <property type="match status" value="2"/>
</dbReference>
<feature type="transmembrane region" description="Helical" evidence="4">
    <location>
        <begin position="1084"/>
        <end position="1103"/>
    </location>
</feature>
<dbReference type="InterPro" id="IPR000742">
    <property type="entry name" value="EGF"/>
</dbReference>
<feature type="transmembrane region" description="Helical" evidence="4">
    <location>
        <begin position="1285"/>
        <end position="1308"/>
    </location>
</feature>
<proteinExistence type="inferred from homology"/>
<dbReference type="Gene3D" id="2.60.220.50">
    <property type="match status" value="1"/>
</dbReference>
<feature type="transmembrane region" description="Helical" evidence="4">
    <location>
        <begin position="1115"/>
        <end position="1140"/>
    </location>
</feature>
<feature type="region of interest" description="Disordered" evidence="3">
    <location>
        <begin position="1323"/>
        <end position="1342"/>
    </location>
</feature>
<feature type="chain" id="PRO_5046852882" description="Brain-specific angiogenesis inhibitor 1" evidence="5">
    <location>
        <begin position="20"/>
        <end position="1522"/>
    </location>
</feature>
<feature type="disulfide bond" evidence="2">
    <location>
        <begin position="209"/>
        <end position="218"/>
    </location>
</feature>
<evidence type="ECO:0000259" key="6">
    <source>
        <dbReference type="PROSITE" id="PS50026"/>
    </source>
</evidence>
<feature type="domain" description="Ig-like" evidence="8">
    <location>
        <begin position="427"/>
        <end position="536"/>
    </location>
</feature>
<feature type="disulfide bond" evidence="2">
    <location>
        <begin position="190"/>
        <end position="207"/>
    </location>
</feature>
<keyword evidence="4" id="KW-0812">Transmembrane</keyword>
<sequence length="1522" mass="171556">MIHFFSVVQLLFILINVSSEQCHERNVIQVIGGTKESSHGTISTPNFPEPFQTPFNQSWVIDASNYPDGTLINVYLTQMYLIDGIKFFQRPTFKFCDNDQSVVKPRRQECKNATHQFTNTIHFKEVYDLIRISTTCPYVEIQVTVPELWGYHYRTSDPFLFHVYGFNITYEIVRPEDIGQISDSCYIRNCSNLGHCYLADNWKDFFCDCTKGHPGRYCEVSPYCDPENNVTFCSNGGTCKILGAGTGYCECKPEFTGARCEKRIAMEPVAEQVTAKLKESQSVKALTRTSSCTPETSKSPCSCRPTPRSGRIVKENWRKYEAVISITSNYTSNSTGNSLTMMGYYLQSNISEWFKNKGLPELEIVAVTFQTHRKDSKPSLLRIHLHGPLEKRNETHSVLKDWIPHEINYSKTNISFLNKTVELHTIPRMQHKSVEKNKKLKIGKTVIISCTATTGNSTYFAERDIRFRWFKDNLPINVSLATRHMTMGKTYLNEDETTSVLMIDVVSALDGGTYYCEVTDMAFGDQQCGQQEVEVILPPKIELEPMSLTLEKRKMEKGIVITCTDASHVDIDPHNKSTEFMWLRTGSTKELINTDAVVKEELIPQGKLLRILRADHSESFTCRGFSKDGDMRSRSVQVRVLDSKNSPSCNRHWERLARSDEKLLWEWTAPNTVAMIQCPKDFYGYVQRSCIVTSKGRVQWGKTDFSRCVSETLMEVNHTLQNAKGGFGYWQASSAVRLMEDVEKYMNTSKVLYHGEGEKIIAIMEDIVQYAKAKGKVKVNGLFPVFFRTVVKFLKMRNSCVDEQSVQALCQIIVDVAVSGAMQEMSSSISKEPQINSSDVFLLQTLYVSAEAKYDKVSYMFPHQDAFRNDSLEWLQNKLSVEFPLDSEGFKENGYIIMAAYKNLSLLLSPNDDIQAGTKKSLRNSIKLISPVVQISIPEVKYYFPKDSPIKINFNLSKQHRSLVRRTPITGSSFATQLTLKGTYFSCGVLDNTSSTKTDYGGLRWSMGVCTMDIYENYVECQCDKLGIFGLLKVSNLEDEIPRVNNDIPGIIIAGFSFCILSCILSAVLLCLYLKCRISPDSLYALKLADCFMVFCAVFIILIGRNEMSSSSWLVWSASACSFLIGSLSIQITKALRVLLMEAKVDTPGFVFPWLRNVSQINLLSAITFSTVLPVWTGTVAKIIGQDTSNESAFKETSHVFAIFVATVGLVVLVFLAIYYKAFLKTRAELDTFQEQSSAPNSYASADMRWVLTYRMKTLNRSLCITLVLLVMILGIILYENIRHSIFIQYFLGLSTTTMGTVLFLSYVTHSEYTMTTNFCHRNHSEKPLRRDPEKDFSHEANGSQRKLYNISSDVAGNGSIMGTTGLLPPPPPPILRNPTRHFGEECESLSASTVEEQSMDTFSTEASYTAPSVQVLATTSNRNSRSMRSGSNTSGSSYRSRKYPTAYSGAKPANAPCLIGGLTGDYIMPSNHSTTARCDRQDMQELSSSPAPSSSYNNYLPIRDDDIQQKISHDLNILLKD</sequence>
<reference evidence="9 10" key="1">
    <citation type="submission" date="2024-08" db="EMBL/GenBank/DDBJ databases">
        <authorList>
            <person name="Cucini C."/>
            <person name="Frati F."/>
        </authorList>
    </citation>
    <scope>NUCLEOTIDE SEQUENCE [LARGE SCALE GENOMIC DNA]</scope>
</reference>
<dbReference type="InterPro" id="IPR001879">
    <property type="entry name" value="GPCR_2_extracellular_dom"/>
</dbReference>
<accession>A0ABP1QXB7</accession>
<evidence type="ECO:0000313" key="9">
    <source>
        <dbReference type="EMBL" id="CAL8112824.1"/>
    </source>
</evidence>
<dbReference type="EMBL" id="CAXLJM020000049">
    <property type="protein sequence ID" value="CAL8112824.1"/>
    <property type="molecule type" value="Genomic_DNA"/>
</dbReference>
<evidence type="ECO:0000256" key="4">
    <source>
        <dbReference type="SAM" id="Phobius"/>
    </source>
</evidence>
<gene>
    <name evidence="9" type="ORF">ODALV1_LOCUS15798</name>
</gene>
<feature type="transmembrane region" description="Helical" evidence="4">
    <location>
        <begin position="1161"/>
        <end position="1181"/>
    </location>
</feature>
<feature type="domain" description="EGF-like" evidence="6">
    <location>
        <begin position="181"/>
        <end position="219"/>
    </location>
</feature>
<dbReference type="Proteomes" id="UP001642540">
    <property type="component" value="Unassembled WGS sequence"/>
</dbReference>
<feature type="domain" description="Ig-like" evidence="8">
    <location>
        <begin position="539"/>
        <end position="637"/>
    </location>
</feature>
<evidence type="ECO:0008006" key="11">
    <source>
        <dbReference type="Google" id="ProtNLM"/>
    </source>
</evidence>
<dbReference type="PROSITE" id="PS00022">
    <property type="entry name" value="EGF_1"/>
    <property type="match status" value="2"/>
</dbReference>
<keyword evidence="2" id="KW-0245">EGF-like domain</keyword>
<feature type="domain" description="G-protein coupled receptors family 2 profile 1" evidence="7">
    <location>
        <begin position="621"/>
        <end position="712"/>
    </location>
</feature>
<dbReference type="Gene3D" id="2.10.25.10">
    <property type="entry name" value="Laminin"/>
    <property type="match status" value="1"/>
</dbReference>
<dbReference type="Gene3D" id="2.60.40.10">
    <property type="entry name" value="Immunoglobulins"/>
    <property type="match status" value="1"/>
</dbReference>
<evidence type="ECO:0000313" key="10">
    <source>
        <dbReference type="Proteomes" id="UP001642540"/>
    </source>
</evidence>
<dbReference type="CDD" id="cd00054">
    <property type="entry name" value="EGF_CA"/>
    <property type="match status" value="1"/>
</dbReference>
<comment type="caution">
    <text evidence="9">The sequence shown here is derived from an EMBL/GenBank/DDBJ whole genome shotgun (WGS) entry which is preliminary data.</text>
</comment>